<evidence type="ECO:0000313" key="2">
    <source>
        <dbReference type="Proteomes" id="UP000243096"/>
    </source>
</evidence>
<sequence>MAGGFAGWRTDGAAFGHRFTAQSLLRTLLIYLSEDCSMREAAQRVRHGELAQISGVGLLKRMNKSAAWLSLICARLIEESSPASMQCPVLQGRRMLAIDGSVVTELGATGST</sequence>
<comment type="caution">
    <text evidence="1">The sequence shown here is derived from an EMBL/GenBank/DDBJ whole genome shotgun (WGS) entry which is preliminary data.</text>
</comment>
<name>A0A2P5KAU4_9BURK</name>
<dbReference type="RefSeq" id="WP_104077458.1">
    <property type="nucleotide sequence ID" value="NZ_CP062179.1"/>
</dbReference>
<dbReference type="Proteomes" id="UP000243096">
    <property type="component" value="Unassembled WGS sequence"/>
</dbReference>
<proteinExistence type="predicted"/>
<keyword evidence="2" id="KW-1185">Reference proteome</keyword>
<dbReference type="EMBL" id="PRDW01000006">
    <property type="protein sequence ID" value="PPB83817.1"/>
    <property type="molecule type" value="Genomic_DNA"/>
</dbReference>
<organism evidence="1 2">
    <name type="scientific">Mycetohabitans endofungorum</name>
    <dbReference type="NCBI Taxonomy" id="417203"/>
    <lineage>
        <taxon>Bacteria</taxon>
        <taxon>Pseudomonadati</taxon>
        <taxon>Pseudomonadota</taxon>
        <taxon>Betaproteobacteria</taxon>
        <taxon>Burkholderiales</taxon>
        <taxon>Burkholderiaceae</taxon>
        <taxon>Mycetohabitans</taxon>
    </lineage>
</organism>
<evidence type="ECO:0000313" key="1">
    <source>
        <dbReference type="EMBL" id="PPB83817.1"/>
    </source>
</evidence>
<accession>A0A2P5KAU4</accession>
<gene>
    <name evidence="1" type="ORF">B0O95_106208</name>
</gene>
<protein>
    <submittedName>
        <fullName evidence="1">Uncharacterized protein</fullName>
    </submittedName>
</protein>
<reference evidence="1 2" key="1">
    <citation type="submission" date="2018-01" db="EMBL/GenBank/DDBJ databases">
        <title>Genomic Encyclopedia of Type Strains, Phase III (KMG-III): the genomes of soil and plant-associated and newly described type strains.</title>
        <authorList>
            <person name="Whitman W."/>
        </authorList>
    </citation>
    <scope>NUCLEOTIDE SEQUENCE [LARGE SCALE GENOMIC DNA]</scope>
    <source>
        <strain evidence="1 2">HKI456</strain>
    </source>
</reference>
<dbReference type="OrthoDB" id="194926at2"/>
<dbReference type="AlphaFoldDB" id="A0A2P5KAU4"/>